<dbReference type="STRING" id="1802583.A2311_04370"/>
<evidence type="ECO:0000313" key="2">
    <source>
        <dbReference type="Proteomes" id="UP000178951"/>
    </source>
</evidence>
<dbReference type="EMBL" id="MEUF01000075">
    <property type="protein sequence ID" value="OGC32643.1"/>
    <property type="molecule type" value="Genomic_DNA"/>
</dbReference>
<name>A0A1F4TKR9_UNCSA</name>
<reference evidence="1 2" key="1">
    <citation type="journal article" date="2016" name="Nat. Commun.">
        <title>Thousands of microbial genomes shed light on interconnected biogeochemical processes in an aquifer system.</title>
        <authorList>
            <person name="Anantharaman K."/>
            <person name="Brown C.T."/>
            <person name="Hug L.A."/>
            <person name="Sharon I."/>
            <person name="Castelle C.J."/>
            <person name="Probst A.J."/>
            <person name="Thomas B.C."/>
            <person name="Singh A."/>
            <person name="Wilkins M.J."/>
            <person name="Karaoz U."/>
            <person name="Brodie E.L."/>
            <person name="Williams K.H."/>
            <person name="Hubbard S.S."/>
            <person name="Banfield J.F."/>
        </authorList>
    </citation>
    <scope>NUCLEOTIDE SEQUENCE [LARGE SCALE GENOMIC DNA]</scope>
</reference>
<gene>
    <name evidence="1" type="ORF">A2311_04370</name>
</gene>
<sequence>MNKSFAKRNRLALAYLSLAKDKMFQKLPEGKKLELVQEVMGLGDEAALMVKTEYQSSDPRKIAVKMGLRVLGEEKGGLAKSEYRREKKAIVVSRKFHEKLLQRIQSKELSDRLLKLLVAKELFRHLELERLGEVDKKYRFIYWQWGPLKVDRTIPGLGQVAAQAFTQTLLGLEITPQIFDYLILTFF</sequence>
<comment type="caution">
    <text evidence="1">The sequence shown here is derived from an EMBL/GenBank/DDBJ whole genome shotgun (WGS) entry which is preliminary data.</text>
</comment>
<dbReference type="AlphaFoldDB" id="A0A1F4TKR9"/>
<proteinExistence type="predicted"/>
<protein>
    <submittedName>
        <fullName evidence="1">Uncharacterized protein</fullName>
    </submittedName>
</protein>
<accession>A0A1F4TKR9</accession>
<organism evidence="1 2">
    <name type="scientific">candidate division WOR-1 bacterium RIFOXYB2_FULL_48_7</name>
    <dbReference type="NCBI Taxonomy" id="1802583"/>
    <lineage>
        <taxon>Bacteria</taxon>
        <taxon>Bacillati</taxon>
        <taxon>Saganbacteria</taxon>
    </lineage>
</organism>
<evidence type="ECO:0000313" key="1">
    <source>
        <dbReference type="EMBL" id="OGC32643.1"/>
    </source>
</evidence>
<dbReference type="Proteomes" id="UP000178951">
    <property type="component" value="Unassembled WGS sequence"/>
</dbReference>